<keyword evidence="1" id="KW-1185">Reference proteome</keyword>
<dbReference type="GeneID" id="105050750"/>
<dbReference type="KEGG" id="egu:105050750"/>
<name>A0A6I9RME9_ELAGV</name>
<dbReference type="Proteomes" id="UP000504607">
    <property type="component" value="Chromosome 8"/>
</dbReference>
<reference evidence="2" key="1">
    <citation type="submission" date="2025-08" db="UniProtKB">
        <authorList>
            <consortium name="RefSeq"/>
        </authorList>
    </citation>
    <scope>IDENTIFICATION</scope>
</reference>
<accession>A0A6I9RME9</accession>
<protein>
    <submittedName>
        <fullName evidence="2">Uncharacterized protein LOC105050750 isoform X2</fullName>
    </submittedName>
</protein>
<dbReference type="AlphaFoldDB" id="A0A6I9RME9"/>
<evidence type="ECO:0000313" key="2">
    <source>
        <dbReference type="RefSeq" id="XP_010929187.1"/>
    </source>
</evidence>
<organism evidence="1 2">
    <name type="scientific">Elaeis guineensis var. tenera</name>
    <name type="common">Oil palm</name>
    <dbReference type="NCBI Taxonomy" id="51953"/>
    <lineage>
        <taxon>Eukaryota</taxon>
        <taxon>Viridiplantae</taxon>
        <taxon>Streptophyta</taxon>
        <taxon>Embryophyta</taxon>
        <taxon>Tracheophyta</taxon>
        <taxon>Spermatophyta</taxon>
        <taxon>Magnoliopsida</taxon>
        <taxon>Liliopsida</taxon>
        <taxon>Arecaceae</taxon>
        <taxon>Arecoideae</taxon>
        <taxon>Cocoseae</taxon>
        <taxon>Elaeidinae</taxon>
        <taxon>Elaeis</taxon>
    </lineage>
</organism>
<gene>
    <name evidence="2" type="primary">LOC105050750</name>
</gene>
<evidence type="ECO:0000313" key="1">
    <source>
        <dbReference type="Proteomes" id="UP000504607"/>
    </source>
</evidence>
<sequence>MAICCSLSPKSFLASLPPRGRGRGGGRAVPSRIFWKAPELVVRAAMVDSSESSASFARRMERAWLISQVSSSWATTCCVKCPQEILPVLYVTGRDLFAVLIAKAQASVPGGWENLHAKNNSLVVTLIIC</sequence>
<proteinExistence type="predicted"/>
<dbReference type="RefSeq" id="XP_010929187.1">
    <property type="nucleotide sequence ID" value="XM_010930885.3"/>
</dbReference>
<dbReference type="OrthoDB" id="535916at2759"/>